<protein>
    <submittedName>
        <fullName evidence="3">Organic solvent ABC transporter substrate-binding protein</fullName>
    </submittedName>
</protein>
<keyword evidence="1" id="KW-1133">Transmembrane helix</keyword>
<organism evidence="3 4">
    <name type="scientific">Flavobacterium faecale</name>
    <dbReference type="NCBI Taxonomy" id="1355330"/>
    <lineage>
        <taxon>Bacteria</taxon>
        <taxon>Pseudomonadati</taxon>
        <taxon>Bacteroidota</taxon>
        <taxon>Flavobacteriia</taxon>
        <taxon>Flavobacteriales</taxon>
        <taxon>Flavobacteriaceae</taxon>
        <taxon>Flavobacterium</taxon>
    </lineage>
</organism>
<dbReference type="Proteomes" id="UP000244527">
    <property type="component" value="Chromosome"/>
</dbReference>
<gene>
    <name evidence="3" type="ORF">FFWV33_12410</name>
</gene>
<dbReference type="AlphaFoldDB" id="A0A2S1LEU0"/>
<dbReference type="Pfam" id="PF02470">
    <property type="entry name" value="MlaD"/>
    <property type="match status" value="1"/>
</dbReference>
<dbReference type="KEGG" id="ffa:FFWV33_12410"/>
<evidence type="ECO:0000313" key="3">
    <source>
        <dbReference type="EMBL" id="AWG22263.1"/>
    </source>
</evidence>
<feature type="transmembrane region" description="Helical" evidence="1">
    <location>
        <begin position="7"/>
        <end position="27"/>
    </location>
</feature>
<keyword evidence="1" id="KW-0812">Transmembrane</keyword>
<dbReference type="InterPro" id="IPR052336">
    <property type="entry name" value="MlaD_Phospholipid_Transporter"/>
</dbReference>
<accession>A0A2S1LEU0</accession>
<dbReference type="InterPro" id="IPR003399">
    <property type="entry name" value="Mce/MlaD"/>
</dbReference>
<evidence type="ECO:0000259" key="2">
    <source>
        <dbReference type="Pfam" id="PF02470"/>
    </source>
</evidence>
<dbReference type="EMBL" id="CP020918">
    <property type="protein sequence ID" value="AWG22263.1"/>
    <property type="molecule type" value="Genomic_DNA"/>
</dbReference>
<dbReference type="PANTHER" id="PTHR33371">
    <property type="entry name" value="INTERMEMBRANE PHOSPHOLIPID TRANSPORT SYSTEM BINDING PROTEIN MLAD-RELATED"/>
    <property type="match status" value="1"/>
</dbReference>
<dbReference type="OrthoDB" id="9769132at2"/>
<keyword evidence="1" id="KW-0472">Membrane</keyword>
<reference evidence="3 4" key="1">
    <citation type="submission" date="2017-04" db="EMBL/GenBank/DDBJ databases">
        <title>Compelte genome sequence of WV33.</title>
        <authorList>
            <person name="Lee P.C."/>
        </authorList>
    </citation>
    <scope>NUCLEOTIDE SEQUENCE [LARGE SCALE GENOMIC DNA]</scope>
    <source>
        <strain evidence="3 4">WV33</strain>
    </source>
</reference>
<sequence length="319" mass="35012">MKLTREIKTAILVIASILLFIWGYSFLKGRDLFTSYKTFYVEYDNVEGLAASAPVTLNGLVIGKLNGITISETTGKLMVEMRVKTDFPISKASKAIIYEPGFIGGKQIAIEPNFEDKQLAESGDKLNGNVRPGLTQKLGEQLVPLQAKVEKLITNADQLITGINTVLDQKAQQDLKKSLAELSQTMEQFHKASTSVNGMLDDNKGQIKGMVANFNKVSGDFSKISDSINKANVGKTIRTLNATLGKVNGIMAGIESGKGTMGKLMKDDALYNNFTKTSKELELLLQDVRLYPTRYINVSVFGKKNKPYKGPENDTISIK</sequence>
<keyword evidence="4" id="KW-1185">Reference proteome</keyword>
<evidence type="ECO:0000313" key="4">
    <source>
        <dbReference type="Proteomes" id="UP000244527"/>
    </source>
</evidence>
<dbReference type="RefSeq" id="WP_108741192.1">
    <property type="nucleotide sequence ID" value="NZ_CP020918.1"/>
</dbReference>
<evidence type="ECO:0000256" key="1">
    <source>
        <dbReference type="SAM" id="Phobius"/>
    </source>
</evidence>
<proteinExistence type="predicted"/>
<dbReference type="PANTHER" id="PTHR33371:SF4">
    <property type="entry name" value="INTERMEMBRANE PHOSPHOLIPID TRANSPORT SYSTEM BINDING PROTEIN MLAD"/>
    <property type="match status" value="1"/>
</dbReference>
<dbReference type="Gene3D" id="1.10.287.950">
    <property type="entry name" value="Methyl-accepting chemotaxis protein"/>
    <property type="match status" value="1"/>
</dbReference>
<feature type="domain" description="Mce/MlaD" evidence="2">
    <location>
        <begin position="36"/>
        <end position="112"/>
    </location>
</feature>
<name>A0A2S1LEU0_9FLAO</name>